<dbReference type="EMBL" id="QJTI01000001">
    <property type="protein sequence ID" value="PYF05566.1"/>
    <property type="molecule type" value="Genomic_DNA"/>
</dbReference>
<evidence type="ECO:0000313" key="2">
    <source>
        <dbReference type="Proteomes" id="UP000248148"/>
    </source>
</evidence>
<sequence>MKLGIVFSILIIAIGSIVVVQKFNRRVHYNHWSPIVQWQSYSANSYQGIHEWVDGDYPYRIEMVDRVSKAFRSGYAFVSGGRLILRDLANEVQFRKFGANYVKEYIFKSIRPRLINRTHEFSFDYHHGVLSACLILGSKQCQRISVKGGSFPYVYAISGDSVLAITNYADALLFKGGRWCRMVMEDDVYRCDESRQDMLVEPRKIQFYSSIIYQSKTLIGEWPTGRLYEFDGDVLKPSTFTPPAIQEVSLQRLGYEAQSMAEYCGDLFVGYWPKGEIWRFDHKEGVWGLFFRAFSPEVNETFIPYAGRPDDGLGAAFFGQRVTALVPFEESLYVATSNLREWKDDIVPPSSIPADRLDEYGRVYRISRYGCQSSYR</sequence>
<dbReference type="RefSeq" id="WP_146227132.1">
    <property type="nucleotide sequence ID" value="NZ_QJTI01000001.1"/>
</dbReference>
<reference evidence="1 2" key="1">
    <citation type="submission" date="2018-06" db="EMBL/GenBank/DDBJ databases">
        <title>Genomic Encyclopedia of Archaeal and Bacterial Type Strains, Phase II (KMG-II): from individual species to whole genera.</title>
        <authorList>
            <person name="Goeker M."/>
        </authorList>
    </citation>
    <scope>NUCLEOTIDE SEQUENCE [LARGE SCALE GENOMIC DNA]</scope>
    <source>
        <strain evidence="1 2">JCM 11668</strain>
    </source>
</reference>
<accession>A0A318TLF0</accession>
<dbReference type="AlphaFoldDB" id="A0A318TLF0"/>
<dbReference type="OrthoDB" id="258852at2"/>
<keyword evidence="2" id="KW-1185">Reference proteome</keyword>
<protein>
    <submittedName>
        <fullName evidence="1">Uncharacterized protein</fullName>
    </submittedName>
</protein>
<dbReference type="Proteomes" id="UP000248148">
    <property type="component" value="Unassembled WGS sequence"/>
</dbReference>
<name>A0A318TLF0_9BRAD</name>
<comment type="caution">
    <text evidence="1">The sequence shown here is derived from an EMBL/GenBank/DDBJ whole genome shotgun (WGS) entry which is preliminary data.</text>
</comment>
<evidence type="ECO:0000313" key="1">
    <source>
        <dbReference type="EMBL" id="PYF05566.1"/>
    </source>
</evidence>
<gene>
    <name evidence="1" type="ORF">BJ122_101309</name>
</gene>
<proteinExistence type="predicted"/>
<organism evidence="1 2">
    <name type="scientific">Rhodopseudomonas faecalis</name>
    <dbReference type="NCBI Taxonomy" id="99655"/>
    <lineage>
        <taxon>Bacteria</taxon>
        <taxon>Pseudomonadati</taxon>
        <taxon>Pseudomonadota</taxon>
        <taxon>Alphaproteobacteria</taxon>
        <taxon>Hyphomicrobiales</taxon>
        <taxon>Nitrobacteraceae</taxon>
        <taxon>Rhodopseudomonas</taxon>
    </lineage>
</organism>